<gene>
    <name evidence="9" type="ORF">H8695_09255</name>
</gene>
<protein>
    <submittedName>
        <fullName evidence="9">Sulfatase-like hydrolase/transferase</fullName>
    </submittedName>
</protein>
<dbReference type="EMBL" id="JACRSP010000004">
    <property type="protein sequence ID" value="MBC8536873.1"/>
    <property type="molecule type" value="Genomic_DNA"/>
</dbReference>
<comment type="pathway">
    <text evidence="2">Cell wall biogenesis; lipoteichoic acid biosynthesis.</text>
</comment>
<dbReference type="AlphaFoldDB" id="A0A926DE06"/>
<feature type="transmembrane region" description="Helical" evidence="7">
    <location>
        <begin position="57"/>
        <end position="76"/>
    </location>
</feature>
<feature type="domain" description="Sulfatase N-terminal" evidence="8">
    <location>
        <begin position="238"/>
        <end position="516"/>
    </location>
</feature>
<comment type="subcellular location">
    <subcellularLocation>
        <location evidence="1">Cell membrane</location>
        <topology evidence="1">Multi-pass membrane protein</topology>
    </subcellularLocation>
</comment>
<keyword evidence="5 7" id="KW-1133">Transmembrane helix</keyword>
<proteinExistence type="predicted"/>
<evidence type="ECO:0000256" key="4">
    <source>
        <dbReference type="ARBA" id="ARBA00022692"/>
    </source>
</evidence>
<name>A0A926DE06_9FIRM</name>
<evidence type="ECO:0000256" key="7">
    <source>
        <dbReference type="SAM" id="Phobius"/>
    </source>
</evidence>
<evidence type="ECO:0000256" key="5">
    <source>
        <dbReference type="ARBA" id="ARBA00022989"/>
    </source>
</evidence>
<dbReference type="PANTHER" id="PTHR47371">
    <property type="entry name" value="LIPOTEICHOIC ACID SYNTHASE"/>
    <property type="match status" value="1"/>
</dbReference>
<dbReference type="Pfam" id="PF00884">
    <property type="entry name" value="Sulfatase"/>
    <property type="match status" value="1"/>
</dbReference>
<keyword evidence="3" id="KW-1003">Cell membrane</keyword>
<evidence type="ECO:0000259" key="8">
    <source>
        <dbReference type="Pfam" id="PF00884"/>
    </source>
</evidence>
<feature type="transmembrane region" description="Helical" evidence="7">
    <location>
        <begin position="140"/>
        <end position="159"/>
    </location>
</feature>
<feature type="transmembrane region" description="Helical" evidence="7">
    <location>
        <begin position="32"/>
        <end position="52"/>
    </location>
</feature>
<dbReference type="GO" id="GO:0016787">
    <property type="term" value="F:hydrolase activity"/>
    <property type="evidence" value="ECO:0007669"/>
    <property type="project" value="UniProtKB-KW"/>
</dbReference>
<dbReference type="InterPro" id="IPR017850">
    <property type="entry name" value="Alkaline_phosphatase_core_sf"/>
</dbReference>
<keyword evidence="4 7" id="KW-0812">Transmembrane</keyword>
<evidence type="ECO:0000313" key="9">
    <source>
        <dbReference type="EMBL" id="MBC8536873.1"/>
    </source>
</evidence>
<reference evidence="9" key="1">
    <citation type="submission" date="2020-08" db="EMBL/GenBank/DDBJ databases">
        <title>Genome public.</title>
        <authorList>
            <person name="Liu C."/>
            <person name="Sun Q."/>
        </authorList>
    </citation>
    <scope>NUCLEOTIDE SEQUENCE</scope>
    <source>
        <strain evidence="9">BX7</strain>
    </source>
</reference>
<feature type="transmembrane region" description="Helical" evidence="7">
    <location>
        <begin position="107"/>
        <end position="128"/>
    </location>
</feature>
<sequence length="572" mass="64584">MLVLFPVFLALATQFNQSLSLAKLGEYLFGKPLIFLFDTLVVTAIFVVLLAIARQAWIAMAGTGLLFYTLSLVEFYKYDVSGSHFTLADLVMTTNMSDVAKFAKLDIHPGVVLSVLFLLAWLLIAFFLDIRVGWERYRSILTVSVSALLLLGIFFPSTISERIMEAFTIDTEPAENVFKVNEKYEKNSLISFLVDSASEQIDRSVETATVPQDYSRQTVASLLSAGFPADSAAGFQAPNVVVVMNESFADMRIFEDLSIAQDTYANFDELRREGYAGTAIVPTFGGYTVKTEFELMFGLPVRSLGNPVIPHRLLSDRPHETFASYYRSLGYSTTYIHPFSRSFYSRDEIYSTYGFDKLYFDDNLTVGAENYRHYIDDRIVYEQIEQELKTSERPAFIFTTTMQNHQPYFDENSPEPEISYYLQNISNSDKQLGAFIDFLREFDEPTVVLFIGDHFPFFTPQSNTYEDLGITGDNCAALYEQSYLIWSNADLLDRSALPQGKTSAFYLPHILADAIGAPKTAVTKSILAEMQRRPVYSPGYGDTETADRMLDLLTYDRVLGEGYSLTQSLKTN</sequence>
<dbReference type="InterPro" id="IPR050448">
    <property type="entry name" value="OpgB/LTA_synthase_biosynth"/>
</dbReference>
<keyword evidence="9" id="KW-0378">Hydrolase</keyword>
<dbReference type="Proteomes" id="UP000620366">
    <property type="component" value="Unassembled WGS sequence"/>
</dbReference>
<accession>A0A926DE06</accession>
<evidence type="ECO:0000256" key="6">
    <source>
        <dbReference type="ARBA" id="ARBA00023136"/>
    </source>
</evidence>
<dbReference type="PANTHER" id="PTHR47371:SF3">
    <property type="entry name" value="PHOSPHOGLYCEROL TRANSFERASE I"/>
    <property type="match status" value="1"/>
</dbReference>
<evidence type="ECO:0000313" key="10">
    <source>
        <dbReference type="Proteomes" id="UP000620366"/>
    </source>
</evidence>
<evidence type="ECO:0000256" key="2">
    <source>
        <dbReference type="ARBA" id="ARBA00004936"/>
    </source>
</evidence>
<keyword evidence="6 7" id="KW-0472">Membrane</keyword>
<dbReference type="InterPro" id="IPR000917">
    <property type="entry name" value="Sulfatase_N"/>
</dbReference>
<dbReference type="SUPFAM" id="SSF53649">
    <property type="entry name" value="Alkaline phosphatase-like"/>
    <property type="match status" value="1"/>
</dbReference>
<dbReference type="GO" id="GO:0005886">
    <property type="term" value="C:plasma membrane"/>
    <property type="evidence" value="ECO:0007669"/>
    <property type="project" value="UniProtKB-SubCell"/>
</dbReference>
<dbReference type="RefSeq" id="WP_249300882.1">
    <property type="nucleotide sequence ID" value="NZ_JACRSP010000004.1"/>
</dbReference>
<dbReference type="CDD" id="cd16015">
    <property type="entry name" value="LTA_synthase"/>
    <property type="match status" value="1"/>
</dbReference>
<dbReference type="Gene3D" id="3.40.720.10">
    <property type="entry name" value="Alkaline Phosphatase, subunit A"/>
    <property type="match status" value="1"/>
</dbReference>
<keyword evidence="10" id="KW-1185">Reference proteome</keyword>
<organism evidence="9 10">
    <name type="scientific">Feifania hominis</name>
    <dbReference type="NCBI Taxonomy" id="2763660"/>
    <lineage>
        <taxon>Bacteria</taxon>
        <taxon>Bacillati</taxon>
        <taxon>Bacillota</taxon>
        <taxon>Clostridia</taxon>
        <taxon>Eubacteriales</taxon>
        <taxon>Feifaniaceae</taxon>
        <taxon>Feifania</taxon>
    </lineage>
</organism>
<evidence type="ECO:0000256" key="3">
    <source>
        <dbReference type="ARBA" id="ARBA00022475"/>
    </source>
</evidence>
<comment type="caution">
    <text evidence="9">The sequence shown here is derived from an EMBL/GenBank/DDBJ whole genome shotgun (WGS) entry which is preliminary data.</text>
</comment>
<evidence type="ECO:0000256" key="1">
    <source>
        <dbReference type="ARBA" id="ARBA00004651"/>
    </source>
</evidence>